<reference evidence="11" key="1">
    <citation type="submission" date="2019-05" db="EMBL/GenBank/DDBJ databases">
        <authorList>
            <person name="Naeem R."/>
            <person name="Antony C."/>
            <person name="Guan Q."/>
        </authorList>
    </citation>
    <scope>NUCLEOTIDE SEQUENCE</scope>
    <source>
        <strain evidence="11">2</strain>
    </source>
</reference>
<dbReference type="InterPro" id="IPR036390">
    <property type="entry name" value="WH_DNA-bd_sf"/>
</dbReference>
<evidence type="ECO:0000256" key="9">
    <source>
        <dbReference type="ARBA" id="ARBA00031271"/>
    </source>
</evidence>
<organism evidence="11">
    <name type="scientific">Mycobacterium riyadhense</name>
    <dbReference type="NCBI Taxonomy" id="486698"/>
    <lineage>
        <taxon>Bacteria</taxon>
        <taxon>Bacillati</taxon>
        <taxon>Actinomycetota</taxon>
        <taxon>Actinomycetes</taxon>
        <taxon>Mycobacteriales</taxon>
        <taxon>Mycobacteriaceae</taxon>
        <taxon>Mycobacterium</taxon>
    </lineage>
</organism>
<protein>
    <recommendedName>
        <fullName evidence="4">Alkylmercury lyase</fullName>
        <ecNumber evidence="3">4.99.1.2</ecNumber>
    </recommendedName>
    <alternativeName>
        <fullName evidence="9">Organomercurial lyase</fullName>
    </alternativeName>
</protein>
<dbReference type="PRINTS" id="PR01699">
    <property type="entry name" value="ORGNOHGLYASE"/>
</dbReference>
<dbReference type="EC" id="4.99.1.2" evidence="3"/>
<keyword evidence="6" id="KW-0476">Mercury</keyword>
<evidence type="ECO:0000256" key="3">
    <source>
        <dbReference type="ARBA" id="ARBA00013237"/>
    </source>
</evidence>
<keyword evidence="7 11" id="KW-0456">Lyase</keyword>
<evidence type="ECO:0000256" key="4">
    <source>
        <dbReference type="ARBA" id="ARBA00018180"/>
    </source>
</evidence>
<comment type="similarity">
    <text evidence="2">Belongs to the MerB family.</text>
</comment>
<keyword evidence="5" id="KW-0475">Mercuric resistance</keyword>
<accession>A0A653EYI6</accession>
<evidence type="ECO:0000256" key="6">
    <source>
        <dbReference type="ARBA" id="ARBA00022914"/>
    </source>
</evidence>
<evidence type="ECO:0000256" key="8">
    <source>
        <dbReference type="ARBA" id="ARBA00025326"/>
    </source>
</evidence>
<dbReference type="InterPro" id="IPR053717">
    <property type="entry name" value="MerB_lyase_sf"/>
</dbReference>
<dbReference type="GO" id="GO:0018836">
    <property type="term" value="F:alkylmercury lyase activity"/>
    <property type="evidence" value="ECO:0007669"/>
    <property type="project" value="UniProtKB-EC"/>
</dbReference>
<name>A0A653EYI6_9MYCO</name>
<dbReference type="GO" id="GO:0046689">
    <property type="term" value="P:response to mercury ion"/>
    <property type="evidence" value="ECO:0007669"/>
    <property type="project" value="UniProtKB-KW"/>
</dbReference>
<proteinExistence type="inferred from homology"/>
<evidence type="ECO:0000313" key="11">
    <source>
        <dbReference type="EMBL" id="VTP02547.1"/>
    </source>
</evidence>
<evidence type="ECO:0000259" key="10">
    <source>
        <dbReference type="Pfam" id="PF12324"/>
    </source>
</evidence>
<dbReference type="AlphaFoldDB" id="A0A653EYI6"/>
<dbReference type="Pfam" id="PF12324">
    <property type="entry name" value="HTH_15"/>
    <property type="match status" value="1"/>
</dbReference>
<gene>
    <name evidence="11" type="primary">merB_2</name>
    <name evidence="11" type="ORF">BIN_B_04568</name>
</gene>
<dbReference type="EMBL" id="LR589136">
    <property type="protein sequence ID" value="VTP02547.1"/>
    <property type="molecule type" value="Genomic_DNA"/>
</dbReference>
<comment type="function">
    <text evidence="8">Cleaves the carbon-mercury bond of organomercurials such as phenylmercuric acetate. One product is Hg(2+), which is subsequently detoxified by the mercuric reductase.</text>
</comment>
<dbReference type="Gene3D" id="3.30.450.410">
    <property type="match status" value="1"/>
</dbReference>
<dbReference type="NCBIfam" id="NF009710">
    <property type="entry name" value="PRK13239.1"/>
    <property type="match status" value="1"/>
</dbReference>
<comment type="catalytic activity">
    <reaction evidence="1">
        <text>an alkylmercury + H(+) = an alkane + Hg(2+)</text>
        <dbReference type="Rhea" id="RHEA:18777"/>
        <dbReference type="ChEBI" id="CHEBI:15378"/>
        <dbReference type="ChEBI" id="CHEBI:16793"/>
        <dbReference type="ChEBI" id="CHEBI:18310"/>
        <dbReference type="ChEBI" id="CHEBI:83725"/>
        <dbReference type="EC" id="4.99.1.2"/>
    </reaction>
</comment>
<dbReference type="InterPro" id="IPR004927">
    <property type="entry name" value="MerB"/>
</dbReference>
<dbReference type="SUPFAM" id="SSF160387">
    <property type="entry name" value="NosL/MerB-like"/>
    <property type="match status" value="1"/>
</dbReference>
<evidence type="ECO:0000256" key="7">
    <source>
        <dbReference type="ARBA" id="ARBA00023239"/>
    </source>
</evidence>
<dbReference type="InterPro" id="IPR024259">
    <property type="entry name" value="MerB_HTH_dom"/>
</dbReference>
<evidence type="ECO:0000256" key="2">
    <source>
        <dbReference type="ARBA" id="ARBA00009443"/>
    </source>
</evidence>
<dbReference type="SUPFAM" id="SSF46785">
    <property type="entry name" value="Winged helix' DNA-binding domain"/>
    <property type="match status" value="1"/>
</dbReference>
<dbReference type="Pfam" id="PF03243">
    <property type="entry name" value="MerB"/>
    <property type="match status" value="1"/>
</dbReference>
<evidence type="ECO:0000256" key="1">
    <source>
        <dbReference type="ARBA" id="ARBA00000165"/>
    </source>
</evidence>
<feature type="domain" description="Alkylmercury lyase helix-turn-helix" evidence="10">
    <location>
        <begin position="7"/>
        <end position="80"/>
    </location>
</feature>
<dbReference type="NCBIfam" id="NF033555">
    <property type="entry name" value="lyase_MerB"/>
    <property type="match status" value="1"/>
</dbReference>
<sequence>MTDNTVAADLSDKLFGAPETAGTGDKSRLLRAALRLLATGEPITPAQLAAAAGVSETDLEEATAGRDIEYDDHGRIIGWGLTNNPTPNKFTVDGKQLYTWCAPDTLIFPAVIGRSVIVESPCPATGTTIRLCVDPDTGVTDLEPSTAVVSIVDPNNVDPQSVRDTLCNPQHFFATADAARDWQSRYPGMRVLPVAEAYTLIMRPLADAMVGDDDPDVCG</sequence>
<evidence type="ECO:0000256" key="5">
    <source>
        <dbReference type="ARBA" id="ARBA00022466"/>
    </source>
</evidence>